<dbReference type="Proteomes" id="UP000298416">
    <property type="component" value="Unassembled WGS sequence"/>
</dbReference>
<dbReference type="EMBL" id="PNBA02000001">
    <property type="protein sequence ID" value="KAG6435889.1"/>
    <property type="molecule type" value="Genomic_DNA"/>
</dbReference>
<proteinExistence type="predicted"/>
<evidence type="ECO:0000313" key="2">
    <source>
        <dbReference type="Proteomes" id="UP000298416"/>
    </source>
</evidence>
<name>A0A8X8YPQ0_SALSN</name>
<keyword evidence="2" id="KW-1185">Reference proteome</keyword>
<sequence>MLQTSSNYCLEVVVLIAQGHGQKGVAVSRETNEKDKGKPRWRALKIRFRKGAYAGYAGDLLVETETSSYGYFDKARVQARTRPGFASAREARWKKLKWLELAMSP</sequence>
<comment type="caution">
    <text evidence="1">The sequence shown here is derived from an EMBL/GenBank/DDBJ whole genome shotgun (WGS) entry which is preliminary data.</text>
</comment>
<organism evidence="1">
    <name type="scientific">Salvia splendens</name>
    <name type="common">Scarlet sage</name>
    <dbReference type="NCBI Taxonomy" id="180675"/>
    <lineage>
        <taxon>Eukaryota</taxon>
        <taxon>Viridiplantae</taxon>
        <taxon>Streptophyta</taxon>
        <taxon>Embryophyta</taxon>
        <taxon>Tracheophyta</taxon>
        <taxon>Spermatophyta</taxon>
        <taxon>Magnoliopsida</taxon>
        <taxon>eudicotyledons</taxon>
        <taxon>Gunneridae</taxon>
        <taxon>Pentapetalae</taxon>
        <taxon>asterids</taxon>
        <taxon>lamiids</taxon>
        <taxon>Lamiales</taxon>
        <taxon>Lamiaceae</taxon>
        <taxon>Nepetoideae</taxon>
        <taxon>Mentheae</taxon>
        <taxon>Salviinae</taxon>
        <taxon>Salvia</taxon>
        <taxon>Salvia subgen. Calosphace</taxon>
        <taxon>core Calosphace</taxon>
    </lineage>
</organism>
<reference evidence="1" key="1">
    <citation type="submission" date="2018-01" db="EMBL/GenBank/DDBJ databases">
        <authorList>
            <person name="Mao J.F."/>
        </authorList>
    </citation>
    <scope>NUCLEOTIDE SEQUENCE</scope>
    <source>
        <strain evidence="1">Huo1</strain>
        <tissue evidence="1">Leaf</tissue>
    </source>
</reference>
<reference evidence="1" key="2">
    <citation type="submission" date="2020-08" db="EMBL/GenBank/DDBJ databases">
        <title>Plant Genome Project.</title>
        <authorList>
            <person name="Zhang R.-G."/>
        </authorList>
    </citation>
    <scope>NUCLEOTIDE SEQUENCE</scope>
    <source>
        <strain evidence="1">Huo1</strain>
        <tissue evidence="1">Leaf</tissue>
    </source>
</reference>
<evidence type="ECO:0000313" key="1">
    <source>
        <dbReference type="EMBL" id="KAG6435889.1"/>
    </source>
</evidence>
<dbReference type="AlphaFoldDB" id="A0A8X8YPQ0"/>
<accession>A0A8X8YPQ0</accession>
<gene>
    <name evidence="1" type="ORF">SASPL_100770</name>
</gene>
<protein>
    <submittedName>
        <fullName evidence="1">Uncharacterized protein</fullName>
    </submittedName>
</protein>